<evidence type="ECO:0000256" key="1">
    <source>
        <dbReference type="SAM" id="MobiDB-lite"/>
    </source>
</evidence>
<keyword evidence="3" id="KW-1185">Reference proteome</keyword>
<evidence type="ECO:0000313" key="2">
    <source>
        <dbReference type="EMBL" id="SPO05677.1"/>
    </source>
</evidence>
<dbReference type="SUPFAM" id="SSF52047">
    <property type="entry name" value="RNI-like"/>
    <property type="match status" value="1"/>
</dbReference>
<organism evidence="2 3">
    <name type="scientific">Cephalotrichum gorgonifer</name>
    <dbReference type="NCBI Taxonomy" id="2041049"/>
    <lineage>
        <taxon>Eukaryota</taxon>
        <taxon>Fungi</taxon>
        <taxon>Dikarya</taxon>
        <taxon>Ascomycota</taxon>
        <taxon>Pezizomycotina</taxon>
        <taxon>Sordariomycetes</taxon>
        <taxon>Hypocreomycetidae</taxon>
        <taxon>Microascales</taxon>
        <taxon>Microascaceae</taxon>
        <taxon>Cephalotrichum</taxon>
    </lineage>
</organism>
<proteinExistence type="predicted"/>
<evidence type="ECO:0000313" key="3">
    <source>
        <dbReference type="Proteomes" id="UP001187682"/>
    </source>
</evidence>
<dbReference type="InterPro" id="IPR032675">
    <property type="entry name" value="LRR_dom_sf"/>
</dbReference>
<protein>
    <submittedName>
        <fullName evidence="2">Related to Leucine Rich Repeat domain protein</fullName>
    </submittedName>
</protein>
<dbReference type="Gene3D" id="3.80.10.10">
    <property type="entry name" value="Ribonuclease Inhibitor"/>
    <property type="match status" value="1"/>
</dbReference>
<dbReference type="Proteomes" id="UP001187682">
    <property type="component" value="Unassembled WGS sequence"/>
</dbReference>
<sequence length="631" mass="70319">MPSRLRGPVAPIVPSPPCKGPCSPKIMQTPEAMQRSSSPDTTGRGSFSSVRENDSGLAQSFTSTKVSSYAEAYEDAVDDTADIPMAGVEFLTPMTRPHSKLLGTWYPHGTFDGRGWKEIRVKGRYASKSFSDLQALHRLTALPPSLPSVETPEEAPNTQKGGSGPSPLSALERLPAEILTSIISLLFVETQTNATTKRNADLRALLLTSQMLHGATIATLYTHITIPHSKIFRKFLSQISARPELGSFVRRLDFSHFNPSTLFSTERERAAAGNLTCDTLLECLELTPNLREFLAQEHIAENLGPKVLEKLFFDMPNLRAIDFCGSWHADFRRSFEALVESPRWPDQLTISRVSFHKTSNLPSSVFETIFPRLDKLTHLDAAGTSVTAKALFSIPLSARITHLNLSKCKRLQAEDVIKFLTTHPAVTDTLQVLSLAADASHYEMLDEDDLIELLPRLPKTLRSLSLKGSKMRSIHIPLVLPLTRQLEELSLGRFITVADVEALLKPDDKLGPHTLRYLDTADLLGAKDIDPMFEPRMSILRPSTAPLCVVEIAERPFQRLKESRRSVDKIGWTLKESGRRYWMVRNAGQIPSEDAYRPWKMGAESWGSRKIPVAVAEVGGMYGWHMFTRKL</sequence>
<gene>
    <name evidence="2" type="ORF">DNG_08364</name>
</gene>
<accession>A0AAE8N473</accession>
<feature type="region of interest" description="Disordered" evidence="1">
    <location>
        <begin position="143"/>
        <end position="169"/>
    </location>
</feature>
<feature type="region of interest" description="Disordered" evidence="1">
    <location>
        <begin position="1"/>
        <end position="60"/>
    </location>
</feature>
<dbReference type="EMBL" id="ONZQ02000013">
    <property type="protein sequence ID" value="SPO05677.1"/>
    <property type="molecule type" value="Genomic_DNA"/>
</dbReference>
<reference evidence="2" key="1">
    <citation type="submission" date="2018-03" db="EMBL/GenBank/DDBJ databases">
        <authorList>
            <person name="Guldener U."/>
        </authorList>
    </citation>
    <scope>NUCLEOTIDE SEQUENCE</scope>
</reference>
<name>A0AAE8N473_9PEZI</name>
<feature type="compositionally biased region" description="Polar residues" evidence="1">
    <location>
        <begin position="34"/>
        <end position="60"/>
    </location>
</feature>
<comment type="caution">
    <text evidence="2">The sequence shown here is derived from an EMBL/GenBank/DDBJ whole genome shotgun (WGS) entry which is preliminary data.</text>
</comment>
<dbReference type="AlphaFoldDB" id="A0AAE8N473"/>